<dbReference type="Proteomes" id="UP000094112">
    <property type="component" value="Unassembled WGS sequence"/>
</dbReference>
<protein>
    <recommendedName>
        <fullName evidence="3">Protein STU1</fullName>
    </recommendedName>
</protein>
<dbReference type="AlphaFoldDB" id="A0A1E3NVZ3"/>
<organism evidence="1 2">
    <name type="scientific">Wickerhamomyces anomalus (strain ATCC 58044 / CBS 1984 / NCYC 433 / NRRL Y-366-8)</name>
    <name type="common">Yeast</name>
    <name type="synonym">Hansenula anomala</name>
    <dbReference type="NCBI Taxonomy" id="683960"/>
    <lineage>
        <taxon>Eukaryota</taxon>
        <taxon>Fungi</taxon>
        <taxon>Dikarya</taxon>
        <taxon>Ascomycota</taxon>
        <taxon>Saccharomycotina</taxon>
        <taxon>Saccharomycetes</taxon>
        <taxon>Phaffomycetales</taxon>
        <taxon>Wickerhamomycetaceae</taxon>
        <taxon>Wickerhamomyces</taxon>
    </lineage>
</organism>
<keyword evidence="2" id="KW-1185">Reference proteome</keyword>
<dbReference type="OrthoDB" id="3981135at2759"/>
<dbReference type="Gene3D" id="1.25.10.10">
    <property type="entry name" value="Leucine-rich Repeat Variant"/>
    <property type="match status" value="1"/>
</dbReference>
<proteinExistence type="predicted"/>
<reference evidence="1 2" key="1">
    <citation type="journal article" date="2016" name="Proc. Natl. Acad. Sci. U.S.A.">
        <title>Comparative genomics of biotechnologically important yeasts.</title>
        <authorList>
            <person name="Riley R."/>
            <person name="Haridas S."/>
            <person name="Wolfe K.H."/>
            <person name="Lopes M.R."/>
            <person name="Hittinger C.T."/>
            <person name="Goeker M."/>
            <person name="Salamov A.A."/>
            <person name="Wisecaver J.H."/>
            <person name="Long T.M."/>
            <person name="Calvey C.H."/>
            <person name="Aerts A.L."/>
            <person name="Barry K.W."/>
            <person name="Choi C."/>
            <person name="Clum A."/>
            <person name="Coughlan A.Y."/>
            <person name="Deshpande S."/>
            <person name="Douglass A.P."/>
            <person name="Hanson S.J."/>
            <person name="Klenk H.-P."/>
            <person name="LaButti K.M."/>
            <person name="Lapidus A."/>
            <person name="Lindquist E.A."/>
            <person name="Lipzen A.M."/>
            <person name="Meier-Kolthoff J.P."/>
            <person name="Ohm R.A."/>
            <person name="Otillar R.P."/>
            <person name="Pangilinan J.L."/>
            <person name="Peng Y."/>
            <person name="Rokas A."/>
            <person name="Rosa C.A."/>
            <person name="Scheuner C."/>
            <person name="Sibirny A.A."/>
            <person name="Slot J.C."/>
            <person name="Stielow J.B."/>
            <person name="Sun H."/>
            <person name="Kurtzman C.P."/>
            <person name="Blackwell M."/>
            <person name="Grigoriev I.V."/>
            <person name="Jeffries T.W."/>
        </authorList>
    </citation>
    <scope>NUCLEOTIDE SEQUENCE [LARGE SCALE GENOMIC DNA]</scope>
    <source>
        <strain evidence="2">ATCC 58044 / CBS 1984 / NCYC 433 / NRRL Y-366-8</strain>
    </source>
</reference>
<accession>A0A1E3NVZ3</accession>
<evidence type="ECO:0008006" key="3">
    <source>
        <dbReference type="Google" id="ProtNLM"/>
    </source>
</evidence>
<dbReference type="GeneID" id="30202495"/>
<sequence>MVFGFIYSLITAQLWHVQQLWSALFVQRLRIKHSNGPPLIESSKEPEDEISEVQTQTQFPDLDLFFEDYQGFDIDNDSYGGFDILDYVENGYFEPLDDFGLGWSDSFIPTGYSLLKHTHLSSFDQVFYNPQLVILLLTILLFSAVLIKVLKFIKKRKITSQFQTVPTPELKNPNDLERYIESIHSLDYDHSYAFETAFESFGPTISDVEYDKPSLSELFNISGGPSLNNDSSHEEQVSKKETTDVIQFTNDYPDALISPTIVMGDDSFEKFMTRFETEDYQVIPLTIDKYSDSNPSYSIPVNRAASREFNQTIDELVNRRKLIDLLPSSQGSSLEINHEPHSLSSRNSPVNMTLLSDEITAVWGDGDELENEKGHDEYQLTDDIERINQAEPSDNFAETVFQMDLGSSELEYKTQQSEAFSNIVESYVRSIKHIKELNEYLEGFTPDNSSVDEKIDFFEILSGKEQTSTIATSLTEEDSMGPELGSSYEKSTDALKKDSSKANDLVNIENEVLKEIILPNEQSLPRKQSILKAVFESSPASKNELFSSPSSKIPILNNDRVERIIRSPRPKFHSQQKSKITDEVLKHFFSTEEPDIEGYLLELFGDDPKVSINTDLLETLSKENIDTLMDVYVGKESSENWKERYENFDLLIGHLRLHEPKQLYSYFEEKIFDVIEDILEMVGTSRSKLLEKVILFSREIVYYGDSFTLNDESFVSLIHLLIPLTKSTSKFIYKLALKSLCLMIQAVGIQDFKRIFNLMSSDILGNRKLKGEKYACLFMIKFYLAANYKDMTGDDTEEIVKKLLPFTSNLAIDSFQKTRAEIVEIYLILERKIPQSQNLVLFYDSFSTFLKSKLEKPQIPKNEVNI</sequence>
<gene>
    <name evidence="1" type="ORF">WICANDRAFT_81523</name>
</gene>
<dbReference type="RefSeq" id="XP_019036515.1">
    <property type="nucleotide sequence ID" value="XM_019185249.1"/>
</dbReference>
<evidence type="ECO:0000313" key="2">
    <source>
        <dbReference type="Proteomes" id="UP000094112"/>
    </source>
</evidence>
<name>A0A1E3NVZ3_WICAA</name>
<dbReference type="InterPro" id="IPR011989">
    <property type="entry name" value="ARM-like"/>
</dbReference>
<dbReference type="InterPro" id="IPR016024">
    <property type="entry name" value="ARM-type_fold"/>
</dbReference>
<dbReference type="SUPFAM" id="SSF48371">
    <property type="entry name" value="ARM repeat"/>
    <property type="match status" value="1"/>
</dbReference>
<dbReference type="EMBL" id="KV454214">
    <property type="protein sequence ID" value="ODQ57308.1"/>
    <property type="molecule type" value="Genomic_DNA"/>
</dbReference>
<evidence type="ECO:0000313" key="1">
    <source>
        <dbReference type="EMBL" id="ODQ57308.1"/>
    </source>
</evidence>